<evidence type="ECO:0000313" key="3">
    <source>
        <dbReference type="Proteomes" id="UP000815677"/>
    </source>
</evidence>
<evidence type="ECO:0000256" key="1">
    <source>
        <dbReference type="SAM" id="MobiDB-lite"/>
    </source>
</evidence>
<dbReference type="Gene3D" id="1.20.1280.50">
    <property type="match status" value="1"/>
</dbReference>
<dbReference type="Proteomes" id="UP000815677">
    <property type="component" value="Unassembled WGS sequence"/>
</dbReference>
<accession>A0ABQ0LZA6</accession>
<keyword evidence="3" id="KW-1185">Reference proteome</keyword>
<name>A0ABQ0LZA6_MYCCL</name>
<dbReference type="CDD" id="cd09917">
    <property type="entry name" value="F-box_SF"/>
    <property type="match status" value="1"/>
</dbReference>
<proteinExistence type="predicted"/>
<dbReference type="SUPFAM" id="SSF81383">
    <property type="entry name" value="F-box domain"/>
    <property type="match status" value="1"/>
</dbReference>
<reference evidence="2" key="1">
    <citation type="submission" date="2014-09" db="EMBL/GenBank/DDBJ databases">
        <title>Genome sequence of the luminous mushroom Mycena chlorophos for searching fungal bioluminescence genes.</title>
        <authorList>
            <person name="Tanaka Y."/>
            <person name="Kasuga D."/>
            <person name="Oba Y."/>
            <person name="Hase S."/>
            <person name="Sato K."/>
            <person name="Oba Y."/>
            <person name="Sakakibara Y."/>
        </authorList>
    </citation>
    <scope>NUCLEOTIDE SEQUENCE</scope>
</reference>
<feature type="region of interest" description="Disordered" evidence="1">
    <location>
        <begin position="445"/>
        <end position="465"/>
    </location>
</feature>
<sequence>MYYSYRKFTPRHYEPFHPVPFRTRRETRSCKELHVTEADGTWIKSNLRTTPTGMSLTALPPEIFILILAGYCDIATLLALGQTCKALRPLSFSKAIWVSHIKRLQQQGLIARREAPDPSKLSTEELVDLVKRVVLGPESWRVADGQESFEHHLGIARTTLPAPIPADWEGLRRYRPVTFLPGDDFLVVKGDNSLDCWDIERARKIWHSKPPRENMVLLVYAVERCASQMLRFAMVYATLNNEYSIFEVVQLDLTSDLDLCVVQTQLRELEIVALSPCTEARLYGDFGILNLDKTNELFLINWRAKSAARIDTLDYYVRRMNLEANFITLLLEGDWVPHASVVASSSIYLQIYDPQSVVLEPFESPTQFDKDFPVLFLSTLSPILQQKIMPADPTRRESQHALFVYPSPLADDTFRVWVRAYQHGDSTVLRRFSLALPTRAGCEQQARLEPAPSGPKTTSLRRNGGIISPNRMHTSITYSGHGQLLLRRGTISRGEIRLALVQVVHPHGHQGLIELPDLKGGGYVFMSPFSGAWAYAERDEITILRFK</sequence>
<evidence type="ECO:0008006" key="4">
    <source>
        <dbReference type="Google" id="ProtNLM"/>
    </source>
</evidence>
<gene>
    <name evidence="2" type="ORF">MCHLO_13118</name>
</gene>
<organism evidence="2 3">
    <name type="scientific">Mycena chlorophos</name>
    <name type="common">Agaric fungus</name>
    <name type="synonym">Agaricus chlorophos</name>
    <dbReference type="NCBI Taxonomy" id="658473"/>
    <lineage>
        <taxon>Eukaryota</taxon>
        <taxon>Fungi</taxon>
        <taxon>Dikarya</taxon>
        <taxon>Basidiomycota</taxon>
        <taxon>Agaricomycotina</taxon>
        <taxon>Agaricomycetes</taxon>
        <taxon>Agaricomycetidae</taxon>
        <taxon>Agaricales</taxon>
        <taxon>Marasmiineae</taxon>
        <taxon>Mycenaceae</taxon>
        <taxon>Mycena</taxon>
    </lineage>
</organism>
<evidence type="ECO:0000313" key="2">
    <source>
        <dbReference type="EMBL" id="GAT56466.1"/>
    </source>
</evidence>
<dbReference type="InterPro" id="IPR036047">
    <property type="entry name" value="F-box-like_dom_sf"/>
</dbReference>
<dbReference type="EMBL" id="DF849285">
    <property type="protein sequence ID" value="GAT56466.1"/>
    <property type="molecule type" value="Genomic_DNA"/>
</dbReference>
<protein>
    <recommendedName>
        <fullName evidence="4">F-box domain-containing protein</fullName>
    </recommendedName>
</protein>